<proteinExistence type="predicted"/>
<gene>
    <name evidence="2" type="ORF">ACFPMF_14075</name>
</gene>
<name>A0ABW0IC19_9BACT</name>
<accession>A0ABW0IC19</accession>
<dbReference type="RefSeq" id="WP_379846016.1">
    <property type="nucleotide sequence ID" value="NZ_JBHSMA010000004.1"/>
</dbReference>
<evidence type="ECO:0000313" key="2">
    <source>
        <dbReference type="EMBL" id="MFC5410449.1"/>
    </source>
</evidence>
<evidence type="ECO:0008006" key="4">
    <source>
        <dbReference type="Google" id="ProtNLM"/>
    </source>
</evidence>
<protein>
    <recommendedName>
        <fullName evidence="4">T9SS type A sorting domain-containing protein</fullName>
    </recommendedName>
</protein>
<dbReference type="EMBL" id="JBHSMA010000004">
    <property type="protein sequence ID" value="MFC5410449.1"/>
    <property type="molecule type" value="Genomic_DNA"/>
</dbReference>
<sequence length="141" mass="15716">MKTIVRTTRALLVGAFLLLGTSSFAQVKLDTKAFLVATFPSADPLKLWMNIQKNDAKSKLIVRLIDGNNRVLFAETLPKHTDTYRQRFDLSQMADGAYTLQVTNGSETVEKAFQVKTSGIQERTTQRLLTVVPVIEPQTGM</sequence>
<feature type="chain" id="PRO_5047068125" description="T9SS type A sorting domain-containing protein" evidence="1">
    <location>
        <begin position="26"/>
        <end position="141"/>
    </location>
</feature>
<reference evidence="3" key="1">
    <citation type="journal article" date="2019" name="Int. J. Syst. Evol. Microbiol.">
        <title>The Global Catalogue of Microorganisms (GCM) 10K type strain sequencing project: providing services to taxonomists for standard genome sequencing and annotation.</title>
        <authorList>
            <consortium name="The Broad Institute Genomics Platform"/>
            <consortium name="The Broad Institute Genome Sequencing Center for Infectious Disease"/>
            <person name="Wu L."/>
            <person name="Ma J."/>
        </authorList>
    </citation>
    <scope>NUCLEOTIDE SEQUENCE [LARGE SCALE GENOMIC DNA]</scope>
    <source>
        <strain evidence="3">CCUG 55250</strain>
    </source>
</reference>
<keyword evidence="1" id="KW-0732">Signal</keyword>
<feature type="signal peptide" evidence="1">
    <location>
        <begin position="1"/>
        <end position="25"/>
    </location>
</feature>
<evidence type="ECO:0000256" key="1">
    <source>
        <dbReference type="SAM" id="SignalP"/>
    </source>
</evidence>
<comment type="caution">
    <text evidence="2">The sequence shown here is derived from an EMBL/GenBank/DDBJ whole genome shotgun (WGS) entry which is preliminary data.</text>
</comment>
<organism evidence="2 3">
    <name type="scientific">Larkinella bovis</name>
    <dbReference type="NCBI Taxonomy" id="683041"/>
    <lineage>
        <taxon>Bacteria</taxon>
        <taxon>Pseudomonadati</taxon>
        <taxon>Bacteroidota</taxon>
        <taxon>Cytophagia</taxon>
        <taxon>Cytophagales</taxon>
        <taxon>Spirosomataceae</taxon>
        <taxon>Larkinella</taxon>
    </lineage>
</organism>
<keyword evidence="3" id="KW-1185">Reference proteome</keyword>
<evidence type="ECO:0000313" key="3">
    <source>
        <dbReference type="Proteomes" id="UP001596106"/>
    </source>
</evidence>
<dbReference type="Proteomes" id="UP001596106">
    <property type="component" value="Unassembled WGS sequence"/>
</dbReference>